<gene>
    <name evidence="2" type="ORF">KIY12_04605</name>
</gene>
<dbReference type="InterPro" id="IPR051460">
    <property type="entry name" value="HdrC_iron-sulfur_subunit"/>
</dbReference>
<dbReference type="GO" id="GO:0005886">
    <property type="term" value="C:plasma membrane"/>
    <property type="evidence" value="ECO:0007669"/>
    <property type="project" value="TreeGrafter"/>
</dbReference>
<dbReference type="AlphaFoldDB" id="A0A8J8CHJ8"/>
<reference evidence="2" key="1">
    <citation type="submission" date="2021-05" db="EMBL/GenBank/DDBJ databases">
        <title>Genomic insights into ecological role and evolution of a novel Thermoplasmata order Candidatus Sysuiplasmatales.</title>
        <authorList>
            <person name="Yuan Y."/>
        </authorList>
    </citation>
    <scope>NUCLEOTIDE SEQUENCE</scope>
    <source>
        <strain evidence="2">TUT19-bin139</strain>
    </source>
</reference>
<organism evidence="2 3">
    <name type="scientific">Candidatus Sysuiplasma superficiale</name>
    <dbReference type="NCBI Taxonomy" id="2823368"/>
    <lineage>
        <taxon>Archaea</taxon>
        <taxon>Methanobacteriati</taxon>
        <taxon>Thermoplasmatota</taxon>
        <taxon>Thermoplasmata</taxon>
        <taxon>Candidatus Sysuiplasmatales</taxon>
        <taxon>Candidatus Sysuiplasmataceae</taxon>
        <taxon>Candidatus Sysuiplasma</taxon>
    </lineage>
</organism>
<dbReference type="PANTHER" id="PTHR43255:SF2">
    <property type="entry name" value="HETERODISULFIDE REDUCTASE RELATED PROTEIN"/>
    <property type="match status" value="1"/>
</dbReference>
<dbReference type="Pfam" id="PF02754">
    <property type="entry name" value="CCG"/>
    <property type="match status" value="1"/>
</dbReference>
<dbReference type="EMBL" id="JAHEAC010000032">
    <property type="protein sequence ID" value="MBX8643988.1"/>
    <property type="molecule type" value="Genomic_DNA"/>
</dbReference>
<evidence type="ECO:0000313" key="3">
    <source>
        <dbReference type="Proteomes" id="UP000750197"/>
    </source>
</evidence>
<protein>
    <submittedName>
        <fullName evidence="2">(Fe-S)-binding protein</fullName>
    </submittedName>
</protein>
<dbReference type="Proteomes" id="UP000750197">
    <property type="component" value="Unassembled WGS sequence"/>
</dbReference>
<evidence type="ECO:0000259" key="1">
    <source>
        <dbReference type="Pfam" id="PF02754"/>
    </source>
</evidence>
<name>A0A8J8CHJ8_9ARCH</name>
<feature type="domain" description="Cysteine-rich" evidence="1">
    <location>
        <begin position="204"/>
        <end position="288"/>
    </location>
</feature>
<sequence length="303" mass="34753">MSSQSESSDPKAQLSFLKNLIFQNLMRNYLPFPMDMELSSAWASGIRRGGDTVIYTSMMYQMAPLFRSYEKLIPTIRKIKGVYRFAALGKYFYKPSRDEINRSYAILRNIASSLSASGVSFGYLYEEEPYSGAILLELGMLDEFREYASKLMGFFRERGIRRLITVDPHTTNALHRMKQFHTMDIDVVNYLHLLRNVKGKGEYVLHDSCLYSRHLDMYQDIRNVIEKSGIHLKEDPIVTGKGTSMCCGFPVGIVDRILSERIAGLRAEKLSSVSENVMVLCPLCFQNLHERISNVVDFAEVFR</sequence>
<accession>A0A8J8CHJ8</accession>
<dbReference type="GO" id="GO:0016491">
    <property type="term" value="F:oxidoreductase activity"/>
    <property type="evidence" value="ECO:0007669"/>
    <property type="project" value="UniProtKB-ARBA"/>
</dbReference>
<dbReference type="InterPro" id="IPR004017">
    <property type="entry name" value="Cys_rich_dom"/>
</dbReference>
<proteinExistence type="predicted"/>
<evidence type="ECO:0000313" key="2">
    <source>
        <dbReference type="EMBL" id="MBX8643988.1"/>
    </source>
</evidence>
<comment type="caution">
    <text evidence="2">The sequence shown here is derived from an EMBL/GenBank/DDBJ whole genome shotgun (WGS) entry which is preliminary data.</text>
</comment>
<dbReference type="PANTHER" id="PTHR43255">
    <property type="entry name" value="IRON-SULFUR-BINDING OXIDOREDUCTASE FADF-RELATED-RELATED"/>
    <property type="match status" value="1"/>
</dbReference>